<organism evidence="9 10">
    <name type="scientific">Muiribacterium halophilum</name>
    <dbReference type="NCBI Taxonomy" id="2053465"/>
    <lineage>
        <taxon>Bacteria</taxon>
        <taxon>Candidatus Muiribacteriota</taxon>
        <taxon>Candidatus Muiribacteriia</taxon>
        <taxon>Candidatus Muiribacteriales</taxon>
        <taxon>Candidatus Muiribacteriaceae</taxon>
        <taxon>Candidatus Muiribacterium</taxon>
    </lineage>
</organism>
<protein>
    <recommendedName>
        <fullName evidence="8">4Fe-4S ferredoxin-type domain-containing protein</fullName>
    </recommendedName>
</protein>
<comment type="caution">
    <text evidence="9">The sequence shown here is derived from an EMBL/GenBank/DDBJ whole genome shotgun (WGS) entry which is preliminary data.</text>
</comment>
<proteinExistence type="predicted"/>
<dbReference type="InterPro" id="IPR050572">
    <property type="entry name" value="Fe-S_Ferredoxin"/>
</dbReference>
<feature type="domain" description="4Fe-4S ferredoxin-type" evidence="8">
    <location>
        <begin position="31"/>
        <end position="59"/>
    </location>
</feature>
<evidence type="ECO:0000256" key="5">
    <source>
        <dbReference type="ARBA" id="ARBA00022982"/>
    </source>
</evidence>
<keyword evidence="7" id="KW-0411">Iron-sulfur</keyword>
<sequence length="123" mass="14106">MLVNIDVKKCINCGKCAEICPVEAISDNGESYQIDNSICIYCLACERECPQEAILVEYDKKFDASLHSAKNKNRSNNDVLTEKKELAKVLRFIVEETIAPFLEKAFLLFIDGAERFFKDKKYR</sequence>
<dbReference type="AlphaFoldDB" id="A0A2N5ZHY7"/>
<dbReference type="GO" id="GO:0046872">
    <property type="term" value="F:metal ion binding"/>
    <property type="evidence" value="ECO:0007669"/>
    <property type="project" value="UniProtKB-KW"/>
</dbReference>
<evidence type="ECO:0000313" key="9">
    <source>
        <dbReference type="EMBL" id="PLX18320.1"/>
    </source>
</evidence>
<evidence type="ECO:0000256" key="4">
    <source>
        <dbReference type="ARBA" id="ARBA00022737"/>
    </source>
</evidence>
<keyword evidence="6" id="KW-0408">Iron</keyword>
<dbReference type="SUPFAM" id="SSF54862">
    <property type="entry name" value="4Fe-4S ferredoxins"/>
    <property type="match status" value="1"/>
</dbReference>
<feature type="domain" description="4Fe-4S ferredoxin-type" evidence="8">
    <location>
        <begin position="1"/>
        <end position="30"/>
    </location>
</feature>
<keyword evidence="4" id="KW-0677">Repeat</keyword>
<evidence type="ECO:0000313" key="10">
    <source>
        <dbReference type="Proteomes" id="UP000234857"/>
    </source>
</evidence>
<dbReference type="PROSITE" id="PS00198">
    <property type="entry name" value="4FE4S_FER_1"/>
    <property type="match status" value="2"/>
</dbReference>
<dbReference type="Proteomes" id="UP000234857">
    <property type="component" value="Unassembled WGS sequence"/>
</dbReference>
<evidence type="ECO:0000256" key="2">
    <source>
        <dbReference type="ARBA" id="ARBA00022485"/>
    </source>
</evidence>
<dbReference type="Pfam" id="PF12838">
    <property type="entry name" value="Fer4_7"/>
    <property type="match status" value="1"/>
</dbReference>
<name>A0A2N5ZHY7_MUIH1</name>
<dbReference type="PANTHER" id="PTHR43687">
    <property type="entry name" value="ADENYLYLSULFATE REDUCTASE, BETA SUBUNIT"/>
    <property type="match status" value="1"/>
</dbReference>
<evidence type="ECO:0000256" key="6">
    <source>
        <dbReference type="ARBA" id="ARBA00023004"/>
    </source>
</evidence>
<keyword evidence="5" id="KW-0249">Electron transport</keyword>
<keyword evidence="2" id="KW-0004">4Fe-4S</keyword>
<keyword evidence="1" id="KW-0813">Transport</keyword>
<dbReference type="EMBL" id="PKTG01000064">
    <property type="protein sequence ID" value="PLX18320.1"/>
    <property type="molecule type" value="Genomic_DNA"/>
</dbReference>
<accession>A0A2N5ZHY7</accession>
<evidence type="ECO:0000256" key="3">
    <source>
        <dbReference type="ARBA" id="ARBA00022723"/>
    </source>
</evidence>
<dbReference type="GO" id="GO:0051539">
    <property type="term" value="F:4 iron, 4 sulfur cluster binding"/>
    <property type="evidence" value="ECO:0007669"/>
    <property type="project" value="UniProtKB-KW"/>
</dbReference>
<dbReference type="InterPro" id="IPR017900">
    <property type="entry name" value="4Fe4S_Fe_S_CS"/>
</dbReference>
<dbReference type="PANTHER" id="PTHR43687:SF6">
    <property type="entry name" value="L-ASPARTATE SEMIALDEHYDE SULFURTRANSFERASE IRON-SULFUR SUBUNIT"/>
    <property type="match status" value="1"/>
</dbReference>
<dbReference type="Gene3D" id="3.30.70.20">
    <property type="match status" value="2"/>
</dbReference>
<reference evidence="9 10" key="1">
    <citation type="submission" date="2017-11" db="EMBL/GenBank/DDBJ databases">
        <title>Genome-resolved metagenomics identifies genetic mobility, metabolic interactions, and unexpected diversity in perchlorate-reducing communities.</title>
        <authorList>
            <person name="Barnum T.P."/>
            <person name="Figueroa I.A."/>
            <person name="Carlstrom C.I."/>
            <person name="Lucas L.N."/>
            <person name="Engelbrektson A.L."/>
            <person name="Coates J.D."/>
        </authorList>
    </citation>
    <scope>NUCLEOTIDE SEQUENCE [LARGE SCALE GENOMIC DNA]</scope>
    <source>
        <strain evidence="9">BM706</strain>
    </source>
</reference>
<evidence type="ECO:0000259" key="8">
    <source>
        <dbReference type="PROSITE" id="PS51379"/>
    </source>
</evidence>
<dbReference type="InterPro" id="IPR017896">
    <property type="entry name" value="4Fe4S_Fe-S-bd"/>
</dbReference>
<dbReference type="PROSITE" id="PS51379">
    <property type="entry name" value="4FE4S_FER_2"/>
    <property type="match status" value="2"/>
</dbReference>
<keyword evidence="3" id="KW-0479">Metal-binding</keyword>
<gene>
    <name evidence="9" type="ORF">C0601_04700</name>
</gene>
<evidence type="ECO:0000256" key="1">
    <source>
        <dbReference type="ARBA" id="ARBA00022448"/>
    </source>
</evidence>
<evidence type="ECO:0000256" key="7">
    <source>
        <dbReference type="ARBA" id="ARBA00023014"/>
    </source>
</evidence>